<name>A0A4U1BG89_9GAMM</name>
<proteinExistence type="predicted"/>
<sequence length="119" mass="12806">MMVVSIIAILLVVAIPSFQAQLAQSQRTEAMVYLARLANAQEHYYAESLSYTANMEHLGGSADPWILPGGDYSVDATAANSEGFVLKATALGNQKRIDSDCQELTLNELGQGLPASCWN</sequence>
<dbReference type="Proteomes" id="UP000305675">
    <property type="component" value="Unassembled WGS sequence"/>
</dbReference>
<evidence type="ECO:0000313" key="2">
    <source>
        <dbReference type="EMBL" id="TKB50208.1"/>
    </source>
</evidence>
<accession>A0A4U1BG89</accession>
<dbReference type="InterPro" id="IPR045584">
    <property type="entry name" value="Pilin-like"/>
</dbReference>
<feature type="chain" id="PRO_5020394347" evidence="1">
    <location>
        <begin position="21"/>
        <end position="119"/>
    </location>
</feature>
<comment type="caution">
    <text evidence="2">The sequence shown here is derived from an EMBL/GenBank/DDBJ whole genome shotgun (WGS) entry which is preliminary data.</text>
</comment>
<dbReference type="AlphaFoldDB" id="A0A4U1BG89"/>
<feature type="signal peptide" evidence="1">
    <location>
        <begin position="1"/>
        <end position="20"/>
    </location>
</feature>
<dbReference type="SUPFAM" id="SSF54523">
    <property type="entry name" value="Pili subunits"/>
    <property type="match status" value="1"/>
</dbReference>
<dbReference type="OrthoDB" id="5296638at2"/>
<dbReference type="Pfam" id="PF16732">
    <property type="entry name" value="ComP_DUS"/>
    <property type="match status" value="1"/>
</dbReference>
<dbReference type="GO" id="GO:0043683">
    <property type="term" value="P:type IV pilus assembly"/>
    <property type="evidence" value="ECO:0007669"/>
    <property type="project" value="InterPro"/>
</dbReference>
<reference evidence="2 3" key="1">
    <citation type="submission" date="2019-04" db="EMBL/GenBank/DDBJ databases">
        <authorList>
            <person name="Hwang J.C."/>
        </authorList>
    </citation>
    <scope>NUCLEOTIDE SEQUENCE [LARGE SCALE GENOMIC DNA]</scope>
    <source>
        <strain evidence="2 3">IMCC35002</strain>
    </source>
</reference>
<dbReference type="EMBL" id="SWCJ01000022">
    <property type="protein sequence ID" value="TKB50208.1"/>
    <property type="molecule type" value="Genomic_DNA"/>
</dbReference>
<keyword evidence="1" id="KW-0732">Signal</keyword>
<evidence type="ECO:0000256" key="1">
    <source>
        <dbReference type="SAM" id="SignalP"/>
    </source>
</evidence>
<keyword evidence="3" id="KW-1185">Reference proteome</keyword>
<gene>
    <name evidence="2" type="ORF">FCL42_19500</name>
</gene>
<evidence type="ECO:0000313" key="3">
    <source>
        <dbReference type="Proteomes" id="UP000305675"/>
    </source>
</evidence>
<dbReference type="Gene3D" id="3.30.700.10">
    <property type="entry name" value="Glycoprotein, Type 4 Pilin"/>
    <property type="match status" value="1"/>
</dbReference>
<dbReference type="InterPro" id="IPR031982">
    <property type="entry name" value="PilE-like"/>
</dbReference>
<protein>
    <submittedName>
        <fullName evidence="2">Prepilin-type cleavage/methylation domain-containing protein</fullName>
    </submittedName>
</protein>
<organism evidence="2 3">
    <name type="scientific">Ferrimonas aestuarii</name>
    <dbReference type="NCBI Taxonomy" id="2569539"/>
    <lineage>
        <taxon>Bacteria</taxon>
        <taxon>Pseudomonadati</taxon>
        <taxon>Pseudomonadota</taxon>
        <taxon>Gammaproteobacteria</taxon>
        <taxon>Alteromonadales</taxon>
        <taxon>Ferrimonadaceae</taxon>
        <taxon>Ferrimonas</taxon>
    </lineage>
</organism>